<organism evidence="3 4">
    <name type="scientific">Mucilaginibacter polytrichastri</name>
    <dbReference type="NCBI Taxonomy" id="1302689"/>
    <lineage>
        <taxon>Bacteria</taxon>
        <taxon>Pseudomonadati</taxon>
        <taxon>Bacteroidota</taxon>
        <taxon>Sphingobacteriia</taxon>
        <taxon>Sphingobacteriales</taxon>
        <taxon>Sphingobacteriaceae</taxon>
        <taxon>Mucilaginibacter</taxon>
    </lineage>
</organism>
<dbReference type="AlphaFoldDB" id="A0A1Q5ZW58"/>
<dbReference type="OrthoDB" id="9781878at2"/>
<dbReference type="Pfam" id="PF03200">
    <property type="entry name" value="Glyco_hydro_63"/>
    <property type="match status" value="1"/>
</dbReference>
<dbReference type="Gene3D" id="1.50.10.10">
    <property type="match status" value="2"/>
</dbReference>
<accession>A0A1Q5ZW58</accession>
<proteinExistence type="predicted"/>
<dbReference type="InterPro" id="IPR012341">
    <property type="entry name" value="6hp_glycosidase-like_sf"/>
</dbReference>
<protein>
    <submittedName>
        <fullName evidence="3">Uncharacterized protein</fullName>
    </submittedName>
</protein>
<dbReference type="EMBL" id="MPPL01000001">
    <property type="protein sequence ID" value="OKS85938.1"/>
    <property type="molecule type" value="Genomic_DNA"/>
</dbReference>
<dbReference type="SUPFAM" id="SSF48208">
    <property type="entry name" value="Six-hairpin glycosidases"/>
    <property type="match status" value="1"/>
</dbReference>
<comment type="caution">
    <text evidence="3">The sequence shown here is derived from an EMBL/GenBank/DDBJ whole genome shotgun (WGS) entry which is preliminary data.</text>
</comment>
<dbReference type="GO" id="GO:0009311">
    <property type="term" value="P:oligosaccharide metabolic process"/>
    <property type="evidence" value="ECO:0007669"/>
    <property type="project" value="InterPro"/>
</dbReference>
<dbReference type="PANTHER" id="PTHR10412">
    <property type="entry name" value="MANNOSYL-OLIGOSACCHARIDE GLUCOSIDASE"/>
    <property type="match status" value="1"/>
</dbReference>
<evidence type="ECO:0000259" key="1">
    <source>
        <dbReference type="Pfam" id="PF03200"/>
    </source>
</evidence>
<gene>
    <name evidence="3" type="ORF">RG47T_1385</name>
</gene>
<dbReference type="PANTHER" id="PTHR10412:SF10">
    <property type="entry name" value="GLYCOSYL HYDROLASE FAMILY 63 C-TERMINAL DOMAIN-CONTAINING PROTEIN"/>
    <property type="match status" value="1"/>
</dbReference>
<evidence type="ECO:0000313" key="3">
    <source>
        <dbReference type="EMBL" id="OKS85938.1"/>
    </source>
</evidence>
<dbReference type="GO" id="GO:0004573">
    <property type="term" value="F:Glc3Man9GlcNAc2 oligosaccharide glucosidase activity"/>
    <property type="evidence" value="ECO:0007669"/>
    <property type="project" value="InterPro"/>
</dbReference>
<dbReference type="InterPro" id="IPR054491">
    <property type="entry name" value="MGH1-like_GH"/>
</dbReference>
<dbReference type="Pfam" id="PF22422">
    <property type="entry name" value="MGH1-like_GH"/>
    <property type="match status" value="1"/>
</dbReference>
<name>A0A1Q5ZW58_9SPHI</name>
<reference evidence="3 4" key="1">
    <citation type="submission" date="2016-11" db="EMBL/GenBank/DDBJ databases">
        <title>Whole Genome Sequencing of Mucilaginibacter polytrichastri RG4-7(T) isolated from the moss sample.</title>
        <authorList>
            <person name="Li Y."/>
        </authorList>
    </citation>
    <scope>NUCLEOTIDE SEQUENCE [LARGE SCALE GENOMIC DNA]</scope>
    <source>
        <strain evidence="3 4">RG4-7</strain>
    </source>
</reference>
<evidence type="ECO:0000313" key="4">
    <source>
        <dbReference type="Proteomes" id="UP000186720"/>
    </source>
</evidence>
<dbReference type="RefSeq" id="WP_074488702.1">
    <property type="nucleotide sequence ID" value="NZ_FPAM01000002.1"/>
</dbReference>
<keyword evidence="4" id="KW-1185">Reference proteome</keyword>
<evidence type="ECO:0000259" key="2">
    <source>
        <dbReference type="Pfam" id="PF22422"/>
    </source>
</evidence>
<feature type="domain" description="Mannosylglycerate hydrolase MGH1-like glycoside hydrolase" evidence="2">
    <location>
        <begin position="410"/>
        <end position="514"/>
    </location>
</feature>
<dbReference type="STRING" id="1302689.RG47T_1385"/>
<sequence>MNPEQTRLKDASWKHWGPYVSDRQWGTVREDYSADGDAWNYINHDMARSKAYRWSEEGIAGICDDQQYLCFAIGLWNKKDPILKERYFGLSNPEGNHGEDVKELYYYLDSTPTHSYMKMLYKYPQQAYPYEQLKDVNKQRSRSEPEFELIDTGIFERDEYFDVFVEYAKNAPDDILIKITVHNRAGIDAPINVLPTVWFRNTWAWGRHVSVPNISVESPKTIGIYNKNIGEYWLMADGNPTWLFCDNESNTKLLYNYDNGKPYPKDGINNHVVNGAATVNPQQKGTKASASYDLVVPARKSVTLCLRLTKNPANNFSDFEAIFNTRIEEADQFYADLQQNNPNPDVTLVQRQAFAGMLWTKQFYNYNVYQWLQGDPDQPKPPAERFKMRNADWQHLTAREIISMPDKWEYPWFAAWDLSFHCLPLAKVDPEFAKQQLMLLTREWYMHPNGQLPAYEWAMGDTNPPVHAMASWNVYKIDKKANGGQGDLFFLETVFHKLMLNFTWWVNRKDSAGNNIFEGGFLGLDNIGVFDRNAPLPTGGYIEQADGTSWMAMYSLNLMRIAIELSTTNKTYEEIAVKFFDHFMYIAGAMSSMGEGNEGLWDEEDGFFYDGLELPDGTTKRLKVRSVVGLIPLFAVEVLDDAEVLNSPIFSQRLKWFYDNRPDLADQISRLNESNADGKRLVSLLRGHRMKMLLKYMLDEGEFLSDYGIRSVSKYHLDNPFRIMAGGEEFSVKYLPAESDSGLFGGNSNWRGPIWMPMNYLIVESLERFYQYYGDEFKVECPTGSGVFMNLKQIADELRKRLSNIFTKNANGTRPVFGTNTKIQTDPAFTDHMLFHEYFDGDTGKGLGASHQTGWTGLIISSLHISLHPED</sequence>
<dbReference type="InterPro" id="IPR008928">
    <property type="entry name" value="6-hairpin_glycosidase_sf"/>
</dbReference>
<dbReference type="Proteomes" id="UP000186720">
    <property type="component" value="Unassembled WGS sequence"/>
</dbReference>
<feature type="domain" description="Glycosyl hydrolase family 63 C-terminal" evidence="1">
    <location>
        <begin position="688"/>
        <end position="861"/>
    </location>
</feature>
<dbReference type="InterPro" id="IPR031335">
    <property type="entry name" value="Glyco_hydro_63_C"/>
</dbReference>
<dbReference type="InterPro" id="IPR004888">
    <property type="entry name" value="Glycoside_hydrolase_63"/>
</dbReference>